<dbReference type="Proteomes" id="UP000023152">
    <property type="component" value="Unassembled WGS sequence"/>
</dbReference>
<accession>X6MPV4</accession>
<gene>
    <name evidence="2" type="ORF">RFI_21917</name>
</gene>
<dbReference type="AlphaFoldDB" id="X6MPV4"/>
<protein>
    <recommendedName>
        <fullName evidence="1">Reverse transcriptase domain-containing protein</fullName>
    </recommendedName>
</protein>
<evidence type="ECO:0000313" key="3">
    <source>
        <dbReference type="Proteomes" id="UP000023152"/>
    </source>
</evidence>
<evidence type="ECO:0000259" key="1">
    <source>
        <dbReference type="PROSITE" id="PS50878"/>
    </source>
</evidence>
<keyword evidence="3" id="KW-1185">Reference proteome</keyword>
<reference evidence="2 3" key="1">
    <citation type="journal article" date="2013" name="Curr. Biol.">
        <title>The Genome of the Foraminiferan Reticulomyxa filosa.</title>
        <authorList>
            <person name="Glockner G."/>
            <person name="Hulsmann N."/>
            <person name="Schleicher M."/>
            <person name="Noegel A.A."/>
            <person name="Eichinger L."/>
            <person name="Gallinger C."/>
            <person name="Pawlowski J."/>
            <person name="Sierra R."/>
            <person name="Euteneuer U."/>
            <person name="Pillet L."/>
            <person name="Moustafa A."/>
            <person name="Platzer M."/>
            <person name="Groth M."/>
            <person name="Szafranski K."/>
            <person name="Schliwa M."/>
        </authorList>
    </citation>
    <scope>NUCLEOTIDE SEQUENCE [LARGE SCALE GENOMIC DNA]</scope>
</reference>
<dbReference type="EMBL" id="ASPP01019121">
    <property type="protein sequence ID" value="ETO15447.1"/>
    <property type="molecule type" value="Genomic_DNA"/>
</dbReference>
<proteinExistence type="predicted"/>
<sequence length="128" mass="14720">MELIPQGSALSPILFLLYINDLPTAIHQPIQCGMFADDVALWTSICTSDVNEMDVQLQSLQQSLYKVFIWSNKWKMLLAADKTQCITSRHQILILQHSNLKECDHVKYFGFDHLNYIYGKAAKLVYLI</sequence>
<dbReference type="Pfam" id="PF00078">
    <property type="entry name" value="RVT_1"/>
    <property type="match status" value="1"/>
</dbReference>
<organism evidence="2 3">
    <name type="scientific">Reticulomyxa filosa</name>
    <dbReference type="NCBI Taxonomy" id="46433"/>
    <lineage>
        <taxon>Eukaryota</taxon>
        <taxon>Sar</taxon>
        <taxon>Rhizaria</taxon>
        <taxon>Retaria</taxon>
        <taxon>Foraminifera</taxon>
        <taxon>Monothalamids</taxon>
        <taxon>Reticulomyxidae</taxon>
        <taxon>Reticulomyxa</taxon>
    </lineage>
</organism>
<name>X6MPV4_RETFI</name>
<feature type="domain" description="Reverse transcriptase" evidence="1">
    <location>
        <begin position="1"/>
        <end position="113"/>
    </location>
</feature>
<evidence type="ECO:0000313" key="2">
    <source>
        <dbReference type="EMBL" id="ETO15447.1"/>
    </source>
</evidence>
<comment type="caution">
    <text evidence="2">The sequence shown here is derived from an EMBL/GenBank/DDBJ whole genome shotgun (WGS) entry which is preliminary data.</text>
</comment>
<dbReference type="PROSITE" id="PS50878">
    <property type="entry name" value="RT_POL"/>
    <property type="match status" value="1"/>
</dbReference>
<dbReference type="InterPro" id="IPR000477">
    <property type="entry name" value="RT_dom"/>
</dbReference>
<dbReference type="PANTHER" id="PTHR33332">
    <property type="entry name" value="REVERSE TRANSCRIPTASE DOMAIN-CONTAINING PROTEIN"/>
    <property type="match status" value="1"/>
</dbReference>
<dbReference type="OrthoDB" id="7763192at2759"/>